<organism evidence="2 3">
    <name type="scientific">Colletotrichum musicola</name>
    <dbReference type="NCBI Taxonomy" id="2175873"/>
    <lineage>
        <taxon>Eukaryota</taxon>
        <taxon>Fungi</taxon>
        <taxon>Dikarya</taxon>
        <taxon>Ascomycota</taxon>
        <taxon>Pezizomycotina</taxon>
        <taxon>Sordariomycetes</taxon>
        <taxon>Hypocreomycetidae</taxon>
        <taxon>Glomerellales</taxon>
        <taxon>Glomerellaceae</taxon>
        <taxon>Colletotrichum</taxon>
        <taxon>Colletotrichum orchidearum species complex</taxon>
    </lineage>
</organism>
<evidence type="ECO:0000256" key="1">
    <source>
        <dbReference type="SAM" id="MobiDB-lite"/>
    </source>
</evidence>
<name>A0A8H6K493_9PEZI</name>
<accession>A0A8H6K493</accession>
<evidence type="ECO:0000313" key="3">
    <source>
        <dbReference type="Proteomes" id="UP000639643"/>
    </source>
</evidence>
<comment type="caution">
    <text evidence="2">The sequence shown here is derived from an EMBL/GenBank/DDBJ whole genome shotgun (WGS) entry which is preliminary data.</text>
</comment>
<protein>
    <submittedName>
        <fullName evidence="2">Uncharacterized protein</fullName>
    </submittedName>
</protein>
<keyword evidence="3" id="KW-1185">Reference proteome</keyword>
<dbReference type="EMBL" id="WIGM01000461">
    <property type="protein sequence ID" value="KAF6824594.1"/>
    <property type="molecule type" value="Genomic_DNA"/>
</dbReference>
<dbReference type="AlphaFoldDB" id="A0A8H6K493"/>
<reference evidence="2" key="1">
    <citation type="journal article" date="2020" name="Phytopathology">
        <title>Genome Sequence Resources of Colletotrichum truncatum, C. plurivorum, C. musicola, and C. sojae: Four Species Pathogenic to Soybean (Glycine max).</title>
        <authorList>
            <person name="Rogerio F."/>
            <person name="Boufleur T.R."/>
            <person name="Ciampi-Guillardi M."/>
            <person name="Sukno S.A."/>
            <person name="Thon M.R."/>
            <person name="Massola Junior N.S."/>
            <person name="Baroncelli R."/>
        </authorList>
    </citation>
    <scope>NUCLEOTIDE SEQUENCE</scope>
    <source>
        <strain evidence="2">LFN0074</strain>
    </source>
</reference>
<proteinExistence type="predicted"/>
<sequence>MTGEFCSGIDHLITVRPPKADTEWSGFRCLDGAPEATPQAISTTHVSASQARARSTTSFSRFDPNTRLELTCRNGPLSVSITPLENVSIILRLLARVMKSKYLKGAHDTTTRFATTGGKTQPRGEREKGPPPPLVPTMSKDRQRLTVNLHCLVGTPLPISIAPTESHPSILGQDAWSLIIVETPSSAGVAPTESQASIVIMRSQQRKALVRHPDQTV</sequence>
<feature type="compositionally biased region" description="Low complexity" evidence="1">
    <location>
        <begin position="111"/>
        <end position="120"/>
    </location>
</feature>
<evidence type="ECO:0000313" key="2">
    <source>
        <dbReference type="EMBL" id="KAF6824594.1"/>
    </source>
</evidence>
<dbReference type="Proteomes" id="UP000639643">
    <property type="component" value="Unassembled WGS sequence"/>
</dbReference>
<feature type="region of interest" description="Disordered" evidence="1">
    <location>
        <begin position="109"/>
        <end position="138"/>
    </location>
</feature>
<gene>
    <name evidence="2" type="ORF">CMUS01_10172</name>
</gene>